<protein>
    <submittedName>
        <fullName evidence="1">Putative secreted protein</fullName>
    </submittedName>
</protein>
<reference evidence="1" key="1">
    <citation type="submission" date="2018-01" db="EMBL/GenBank/DDBJ databases">
        <title>An insight into the sialome of Amazonian anophelines.</title>
        <authorList>
            <person name="Ribeiro J.M."/>
            <person name="Scarpassa V."/>
            <person name="Calvo E."/>
        </authorList>
    </citation>
    <scope>NUCLEOTIDE SEQUENCE</scope>
    <source>
        <tissue evidence="1">Salivary glands</tissue>
    </source>
</reference>
<name>A0A2M4B3L5_9DIPT</name>
<organism evidence="1">
    <name type="scientific">Anopheles triannulatus</name>
    <dbReference type="NCBI Taxonomy" id="58253"/>
    <lineage>
        <taxon>Eukaryota</taxon>
        <taxon>Metazoa</taxon>
        <taxon>Ecdysozoa</taxon>
        <taxon>Arthropoda</taxon>
        <taxon>Hexapoda</taxon>
        <taxon>Insecta</taxon>
        <taxon>Pterygota</taxon>
        <taxon>Neoptera</taxon>
        <taxon>Endopterygota</taxon>
        <taxon>Diptera</taxon>
        <taxon>Nematocera</taxon>
        <taxon>Culicoidea</taxon>
        <taxon>Culicidae</taxon>
        <taxon>Anophelinae</taxon>
        <taxon>Anopheles</taxon>
    </lineage>
</organism>
<accession>A0A2M4B3L5</accession>
<dbReference type="EMBL" id="GGFK01014315">
    <property type="protein sequence ID" value="MBW47636.1"/>
    <property type="molecule type" value="Transcribed_RNA"/>
</dbReference>
<evidence type="ECO:0000313" key="1">
    <source>
        <dbReference type="EMBL" id="MBW47636.1"/>
    </source>
</evidence>
<proteinExistence type="predicted"/>
<sequence>MVDVVVVIIIRRSLWRCLAFFQSTQQTSAAASCAWSMKHHHASAQRDKIMGPREHFFNLNTVRVPRIDNIRVGRLIRTVISKPPGLHRYVGRVYCASNSQADAIYRRSLLLQVVCFIGRITRTPRGMRGFRGVVADK</sequence>
<dbReference type="AlphaFoldDB" id="A0A2M4B3L5"/>